<keyword evidence="2" id="KW-1003">Cell membrane</keyword>
<evidence type="ECO:0000256" key="2">
    <source>
        <dbReference type="ARBA" id="ARBA00022475"/>
    </source>
</evidence>
<dbReference type="OrthoDB" id="9801955at2"/>
<keyword evidence="6" id="KW-0012">Acyltransferase</keyword>
<dbReference type="STRING" id="425514.SAMN05443550_11577"/>
<keyword evidence="5 7" id="KW-0472">Membrane</keyword>
<dbReference type="CDD" id="cd07984">
    <property type="entry name" value="LPLAT_LABLAT-like"/>
    <property type="match status" value="1"/>
</dbReference>
<evidence type="ECO:0000313" key="8">
    <source>
        <dbReference type="EMBL" id="SEB19432.1"/>
    </source>
</evidence>
<evidence type="ECO:0000256" key="6">
    <source>
        <dbReference type="ARBA" id="ARBA00023315"/>
    </source>
</evidence>
<comment type="subcellular location">
    <subcellularLocation>
        <location evidence="1">Cell inner membrane</location>
    </subcellularLocation>
</comment>
<evidence type="ECO:0000313" key="9">
    <source>
        <dbReference type="Proteomes" id="UP000198850"/>
    </source>
</evidence>
<dbReference type="Proteomes" id="UP000198850">
    <property type="component" value="Unassembled WGS sequence"/>
</dbReference>
<feature type="transmembrane region" description="Helical" evidence="7">
    <location>
        <begin position="12"/>
        <end position="40"/>
    </location>
</feature>
<dbReference type="GO" id="GO:0016746">
    <property type="term" value="F:acyltransferase activity"/>
    <property type="evidence" value="ECO:0007669"/>
    <property type="project" value="UniProtKB-KW"/>
</dbReference>
<evidence type="ECO:0000256" key="5">
    <source>
        <dbReference type="ARBA" id="ARBA00023136"/>
    </source>
</evidence>
<reference evidence="8 9" key="1">
    <citation type="submission" date="2016-10" db="EMBL/GenBank/DDBJ databases">
        <authorList>
            <person name="de Groot N.N."/>
        </authorList>
    </citation>
    <scope>NUCLEOTIDE SEQUENCE [LARGE SCALE GENOMIC DNA]</scope>
    <source>
        <strain evidence="8 9">DSM 19033</strain>
    </source>
</reference>
<keyword evidence="9" id="KW-1185">Reference proteome</keyword>
<keyword evidence="7" id="KW-1133">Transmembrane helix</keyword>
<dbReference type="GO" id="GO:0009247">
    <property type="term" value="P:glycolipid biosynthetic process"/>
    <property type="evidence" value="ECO:0007669"/>
    <property type="project" value="UniProtKB-ARBA"/>
</dbReference>
<dbReference type="EMBL" id="FNRA01000015">
    <property type="protein sequence ID" value="SEB19432.1"/>
    <property type="molecule type" value="Genomic_DNA"/>
</dbReference>
<accession>A0A1H4HE82</accession>
<dbReference type="RefSeq" id="WP_090559823.1">
    <property type="nucleotide sequence ID" value="NZ_FNRA01000015.1"/>
</dbReference>
<evidence type="ECO:0000256" key="7">
    <source>
        <dbReference type="SAM" id="Phobius"/>
    </source>
</evidence>
<evidence type="ECO:0000256" key="4">
    <source>
        <dbReference type="ARBA" id="ARBA00022679"/>
    </source>
</evidence>
<name>A0A1H4HE82_9SPHI</name>
<dbReference type="InterPro" id="IPR004960">
    <property type="entry name" value="LipA_acyltrans"/>
</dbReference>
<organism evidence="8 9">
    <name type="scientific">Pedobacter hartonius</name>
    <dbReference type="NCBI Taxonomy" id="425514"/>
    <lineage>
        <taxon>Bacteria</taxon>
        <taxon>Pseudomonadati</taxon>
        <taxon>Bacteroidota</taxon>
        <taxon>Sphingobacteriia</taxon>
        <taxon>Sphingobacteriales</taxon>
        <taxon>Sphingobacteriaceae</taxon>
        <taxon>Pedobacter</taxon>
    </lineage>
</organism>
<dbReference type="PANTHER" id="PTHR30606">
    <property type="entry name" value="LIPID A BIOSYNTHESIS LAUROYL ACYLTRANSFERASE"/>
    <property type="match status" value="1"/>
</dbReference>
<dbReference type="PANTHER" id="PTHR30606:SF10">
    <property type="entry name" value="PHOSPHATIDYLINOSITOL MANNOSIDE ACYLTRANSFERASE"/>
    <property type="match status" value="1"/>
</dbReference>
<protein>
    <submittedName>
        <fullName evidence="8">KDO2-lipid IV(A) lauroyltransferase</fullName>
    </submittedName>
</protein>
<dbReference type="Pfam" id="PF03279">
    <property type="entry name" value="Lip_A_acyltrans"/>
    <property type="match status" value="1"/>
</dbReference>
<dbReference type="GO" id="GO:0005886">
    <property type="term" value="C:plasma membrane"/>
    <property type="evidence" value="ECO:0007669"/>
    <property type="project" value="UniProtKB-SubCell"/>
</dbReference>
<sequence length="291" mass="34705">MLKRVPSYIGLFFIYALSLLPLEVLYLFATLLYWMLYYVFGYRRAVVSNNLKNSFPEKSAEEISSIEKRYYKYLSALIFEIIKMSTISRAELQRRFKFKNIEQINGYFERGESVLACSAHYGNWEWGTLSIGLSSKGINYAIYKPLSNKVFDRWFNHIRTRFGNRLIAMRQTYRAISESKNTPTLFLFGNDQAPPHQESHQWRTFLNQQTSIQLGMEKIAIKTNRPIFYLKVNVIKRGYYELECVPLCLHPDQFSQHEITELHARLLEKLIQEQPEYWLWSHKRWKHQPTQ</sequence>
<keyword evidence="7" id="KW-0812">Transmembrane</keyword>
<keyword evidence="4 8" id="KW-0808">Transferase</keyword>
<evidence type="ECO:0000256" key="1">
    <source>
        <dbReference type="ARBA" id="ARBA00004533"/>
    </source>
</evidence>
<keyword evidence="3" id="KW-0997">Cell inner membrane</keyword>
<dbReference type="AlphaFoldDB" id="A0A1H4HE82"/>
<proteinExistence type="predicted"/>
<evidence type="ECO:0000256" key="3">
    <source>
        <dbReference type="ARBA" id="ARBA00022519"/>
    </source>
</evidence>
<gene>
    <name evidence="8" type="ORF">SAMN05443550_11577</name>
</gene>